<evidence type="ECO:0000256" key="1">
    <source>
        <dbReference type="SAM" id="MobiDB-lite"/>
    </source>
</evidence>
<feature type="compositionally biased region" description="Polar residues" evidence="1">
    <location>
        <begin position="531"/>
        <end position="548"/>
    </location>
</feature>
<evidence type="ECO:0000313" key="3">
    <source>
        <dbReference type="Proteomes" id="UP000092445"/>
    </source>
</evidence>
<feature type="compositionally biased region" description="Low complexity" evidence="1">
    <location>
        <begin position="405"/>
        <end position="420"/>
    </location>
</feature>
<organism evidence="2 3">
    <name type="scientific">Glossina pallidipes</name>
    <name type="common">Tsetse fly</name>
    <dbReference type="NCBI Taxonomy" id="7398"/>
    <lineage>
        <taxon>Eukaryota</taxon>
        <taxon>Metazoa</taxon>
        <taxon>Ecdysozoa</taxon>
        <taxon>Arthropoda</taxon>
        <taxon>Hexapoda</taxon>
        <taxon>Insecta</taxon>
        <taxon>Pterygota</taxon>
        <taxon>Neoptera</taxon>
        <taxon>Endopterygota</taxon>
        <taxon>Diptera</taxon>
        <taxon>Brachycera</taxon>
        <taxon>Muscomorpha</taxon>
        <taxon>Hippoboscoidea</taxon>
        <taxon>Glossinidae</taxon>
        <taxon>Glossina</taxon>
    </lineage>
</organism>
<feature type="region of interest" description="Disordered" evidence="1">
    <location>
        <begin position="190"/>
        <end position="218"/>
    </location>
</feature>
<sequence length="572" mass="62252">MSRVNDGNVAYYRQIDPHLAIILHIRISTESKPLYDPEDGNVAYYRQIDPHLAIILHIRISTESKPLYDPEVKFLVIVLLGWKCCLLSSNRSSLGDHSSHKDFYAKVHVVSSSVLERWSEPPVERPPHTRTVSWQCILEQQCRATEAVEVATEETARACWVDPDPAFAATTAVVGAGAAIAGVADVQQQQQQQQDVTDNAGENHKQVTSPQRSSRRVSSISINMPAAGLGNRPPSIISYSSNNTSNASTDEGGFNEPSPEIKAKLMPAYDYENSNNQLPQQTRLSQSPTKAAKHFDLNSVVLDEMEKPSLNYVDVGYRLNPDGSESREVYGETELYDTATKITDMHKKFHANGFAQETTTVYAIIKPDILPSTELYYGGKNLDKERTTVMSPIKSNSGASSLMGSPVKSASSPPVGVVSPIRRRSSEISVKSTPPMSPASLGSNANSSSNSRSVSSVTKGVAPIASLDVNEDFETGDIPALPERPPPQLALDLQDLEYADTSAGEDEDELVRTIEGDAIALTDDLYETAEVKSSSLITSQATAPTSEPTNRDDSLPDAMTADEAERLLSSRQ</sequence>
<dbReference type="Proteomes" id="UP000092445">
    <property type="component" value="Unassembled WGS sequence"/>
</dbReference>
<dbReference type="AlphaFoldDB" id="A0A1A9ZMM1"/>
<protein>
    <submittedName>
        <fullName evidence="2">Uncharacterized protein</fullName>
    </submittedName>
</protein>
<feature type="compositionally biased region" description="Low complexity" evidence="1">
    <location>
        <begin position="438"/>
        <end position="456"/>
    </location>
</feature>
<feature type="compositionally biased region" description="Basic and acidic residues" evidence="1">
    <location>
        <begin position="563"/>
        <end position="572"/>
    </location>
</feature>
<reference evidence="3" key="1">
    <citation type="submission" date="2014-03" db="EMBL/GenBank/DDBJ databases">
        <authorList>
            <person name="Aksoy S."/>
            <person name="Warren W."/>
            <person name="Wilson R.K."/>
        </authorList>
    </citation>
    <scope>NUCLEOTIDE SEQUENCE [LARGE SCALE GENOMIC DNA]</scope>
    <source>
        <strain evidence="3">IAEA</strain>
    </source>
</reference>
<feature type="region of interest" description="Disordered" evidence="1">
    <location>
        <begin position="389"/>
        <end position="457"/>
    </location>
</feature>
<keyword evidence="3" id="KW-1185">Reference proteome</keyword>
<name>A0A1A9ZMM1_GLOPL</name>
<feature type="region of interest" description="Disordered" evidence="1">
    <location>
        <begin position="530"/>
        <end position="572"/>
    </location>
</feature>
<accession>A0A1A9ZMM1</accession>
<proteinExistence type="predicted"/>
<feature type="compositionally biased region" description="Polar residues" evidence="1">
    <location>
        <begin position="389"/>
        <end position="403"/>
    </location>
</feature>
<evidence type="ECO:0000313" key="2">
    <source>
        <dbReference type="EnsemblMetazoa" id="GPAI019369-PA"/>
    </source>
</evidence>
<dbReference type="EnsemblMetazoa" id="GPAI019369-RA">
    <property type="protein sequence ID" value="GPAI019369-PA"/>
    <property type="gene ID" value="GPAI019369"/>
</dbReference>
<reference evidence="2" key="2">
    <citation type="submission" date="2020-05" db="UniProtKB">
        <authorList>
            <consortium name="EnsemblMetazoa"/>
        </authorList>
    </citation>
    <scope>IDENTIFICATION</scope>
    <source>
        <strain evidence="2">IAEA</strain>
    </source>
</reference>
<dbReference type="VEuPathDB" id="VectorBase:GPAI019369"/>